<keyword evidence="1" id="KW-1133">Transmembrane helix</keyword>
<dbReference type="EMBL" id="SACJ01000005">
    <property type="protein sequence ID" value="RVT75890.1"/>
    <property type="molecule type" value="Genomic_DNA"/>
</dbReference>
<dbReference type="Pfam" id="PF01757">
    <property type="entry name" value="Acyl_transf_3"/>
    <property type="match status" value="1"/>
</dbReference>
<feature type="domain" description="Acyltransferase 3" evidence="2">
    <location>
        <begin position="6"/>
        <end position="331"/>
    </location>
</feature>
<organism evidence="3 4">
    <name type="scientific">Flavobacterium sufflavum</name>
    <dbReference type="NCBI Taxonomy" id="1921138"/>
    <lineage>
        <taxon>Bacteria</taxon>
        <taxon>Pseudomonadati</taxon>
        <taxon>Bacteroidota</taxon>
        <taxon>Flavobacteriia</taxon>
        <taxon>Flavobacteriales</taxon>
        <taxon>Flavobacteriaceae</taxon>
        <taxon>Flavobacterium</taxon>
    </lineage>
</organism>
<dbReference type="InterPro" id="IPR050879">
    <property type="entry name" value="Acyltransferase_3"/>
</dbReference>
<keyword evidence="1" id="KW-0812">Transmembrane</keyword>
<keyword evidence="4" id="KW-1185">Reference proteome</keyword>
<feature type="transmembrane region" description="Helical" evidence="1">
    <location>
        <begin position="249"/>
        <end position="268"/>
    </location>
</feature>
<feature type="transmembrane region" description="Helical" evidence="1">
    <location>
        <begin position="157"/>
        <end position="180"/>
    </location>
</feature>
<feature type="transmembrane region" description="Helical" evidence="1">
    <location>
        <begin position="36"/>
        <end position="61"/>
    </location>
</feature>
<keyword evidence="3" id="KW-0808">Transferase</keyword>
<feature type="transmembrane region" description="Helical" evidence="1">
    <location>
        <begin position="6"/>
        <end position="24"/>
    </location>
</feature>
<feature type="transmembrane region" description="Helical" evidence="1">
    <location>
        <begin position="192"/>
        <end position="212"/>
    </location>
</feature>
<accession>A0A3S2UJ54</accession>
<evidence type="ECO:0000313" key="3">
    <source>
        <dbReference type="EMBL" id="RVT75890.1"/>
    </source>
</evidence>
<feature type="transmembrane region" description="Helical" evidence="1">
    <location>
        <begin position="277"/>
        <end position="294"/>
    </location>
</feature>
<dbReference type="OrthoDB" id="9796461at2"/>
<feature type="transmembrane region" description="Helical" evidence="1">
    <location>
        <begin position="314"/>
        <end position="334"/>
    </location>
</feature>
<reference evidence="3 4" key="1">
    <citation type="submission" date="2019-01" db="EMBL/GenBank/DDBJ databases">
        <authorList>
            <person name="Chen W.-M."/>
        </authorList>
    </citation>
    <scope>NUCLEOTIDE SEQUENCE [LARGE SCALE GENOMIC DNA]</scope>
    <source>
        <strain evidence="3 4">BBQ-12</strain>
    </source>
</reference>
<dbReference type="GO" id="GO:0016747">
    <property type="term" value="F:acyltransferase activity, transferring groups other than amino-acyl groups"/>
    <property type="evidence" value="ECO:0007669"/>
    <property type="project" value="InterPro"/>
</dbReference>
<feature type="transmembrane region" description="Helical" evidence="1">
    <location>
        <begin position="128"/>
        <end position="145"/>
    </location>
</feature>
<name>A0A3S2UJ54_9FLAO</name>
<feature type="transmembrane region" description="Helical" evidence="1">
    <location>
        <begin position="224"/>
        <end position="243"/>
    </location>
</feature>
<proteinExistence type="predicted"/>
<gene>
    <name evidence="3" type="ORF">EOD40_10570</name>
</gene>
<evidence type="ECO:0000259" key="2">
    <source>
        <dbReference type="Pfam" id="PF01757"/>
    </source>
</evidence>
<dbReference type="AlphaFoldDB" id="A0A3S2UJ54"/>
<dbReference type="RefSeq" id="WP_128195321.1">
    <property type="nucleotide sequence ID" value="NZ_SACJ01000005.1"/>
</dbReference>
<dbReference type="Proteomes" id="UP000285211">
    <property type="component" value="Unassembled WGS sequence"/>
</dbReference>
<dbReference type="InterPro" id="IPR002656">
    <property type="entry name" value="Acyl_transf_3_dom"/>
</dbReference>
<dbReference type="GO" id="GO:0000271">
    <property type="term" value="P:polysaccharide biosynthetic process"/>
    <property type="evidence" value="ECO:0007669"/>
    <property type="project" value="TreeGrafter"/>
</dbReference>
<sequence length="352" mass="40516">MKIDQLTFTRFLAAISIVIFHYGGKSFPFNNDRIAYIFKGADVGVSYFFILSGFVMIIAYGNKSIVVAKDYFRNRFVRIYPVYFLALFVMFVLQIRTKNLDLSGLFLNVLMIQSWIPGKELSVNSPGWSLSVEFLFYAIFPLMFNKFFKTESLKKNSFLIVLFWIISQVFFQLLFVFYGGSELDITKDVLKYNPLMHLNEFLIGNLAGLFFIQHLQEKKGNYDLVILILAGLVILALKFSLGLNFHNGLLAVLFVPLIICLSLNNGYITKLFQKKSLVFLGEISFGIYILQHPVYSLISSYTVNKYFQINDTAIVFFSRLVVLLVVSSVVYIYIEKPMQNKIKVKRKIVVLS</sequence>
<dbReference type="GO" id="GO:0016020">
    <property type="term" value="C:membrane"/>
    <property type="evidence" value="ECO:0007669"/>
    <property type="project" value="TreeGrafter"/>
</dbReference>
<comment type="caution">
    <text evidence="3">The sequence shown here is derived from an EMBL/GenBank/DDBJ whole genome shotgun (WGS) entry which is preliminary data.</text>
</comment>
<evidence type="ECO:0000313" key="4">
    <source>
        <dbReference type="Proteomes" id="UP000285211"/>
    </source>
</evidence>
<keyword evidence="1" id="KW-0472">Membrane</keyword>
<protein>
    <submittedName>
        <fullName evidence="3">Acyltransferase</fullName>
    </submittedName>
</protein>
<evidence type="ECO:0000256" key="1">
    <source>
        <dbReference type="SAM" id="Phobius"/>
    </source>
</evidence>
<keyword evidence="3" id="KW-0012">Acyltransferase</keyword>
<feature type="transmembrane region" description="Helical" evidence="1">
    <location>
        <begin position="76"/>
        <end position="93"/>
    </location>
</feature>
<dbReference type="PANTHER" id="PTHR23028">
    <property type="entry name" value="ACETYLTRANSFERASE"/>
    <property type="match status" value="1"/>
</dbReference>
<dbReference type="PANTHER" id="PTHR23028:SF53">
    <property type="entry name" value="ACYL_TRANSF_3 DOMAIN-CONTAINING PROTEIN"/>
    <property type="match status" value="1"/>
</dbReference>